<dbReference type="EMBL" id="JACTAM010000022">
    <property type="protein sequence ID" value="KAI2650584.1"/>
    <property type="molecule type" value="Genomic_DNA"/>
</dbReference>
<keyword evidence="2" id="KW-0472">Membrane</keyword>
<reference evidence="3 4" key="1">
    <citation type="submission" date="2022-01" db="EMBL/GenBank/DDBJ databases">
        <title>A high-quality chromosome-level genome assembly of rohu carp, Labeo rohita.</title>
        <authorList>
            <person name="Arick M.A. II"/>
            <person name="Hsu C.-Y."/>
            <person name="Magbanua Z."/>
            <person name="Pechanova O."/>
            <person name="Grover C."/>
            <person name="Miller E."/>
            <person name="Thrash A."/>
            <person name="Ezzel L."/>
            <person name="Alam S."/>
            <person name="Benzie J."/>
            <person name="Hamilton M."/>
            <person name="Karsi A."/>
            <person name="Lawrence M.L."/>
            <person name="Peterson D.G."/>
        </authorList>
    </citation>
    <scope>NUCLEOTIDE SEQUENCE [LARGE SCALE GENOMIC DNA]</scope>
    <source>
        <strain evidence="4">BAU-BD-2019</strain>
        <tissue evidence="3">Blood</tissue>
    </source>
</reference>
<sequence length="315" mass="34539">MQAAQYSQYQPVPAQPGYDGQPMQMKPYNGQPCAPGPPPSYQVAPGPGYPTSQSAYDGGQAMYPIDIESAGLQPYLRAVTKHWLLNHNHLSNKSLLDCGVGPRYPVPIQVAYYCSQAMYPLQSSLPTEYTSPQPAYTLLTLAAPLQSSGPLTKPKPLDRGGFHISALLLSKTLKYLSHSPHRMEDFSVVIVVFLVMSFTVIIIMWLCKCARKLQQTMLSRTSTQYHPQGSQYSPHQATNLQPACGWQPVSAGPNLGQLYAPGPPPTYQEAAGQFLAPFSQVAYDGGQNMYPLQPLVQPALPTDYSCVYDLTVRLL</sequence>
<feature type="compositionally biased region" description="Polar residues" evidence="1">
    <location>
        <begin position="1"/>
        <end position="10"/>
    </location>
</feature>
<keyword evidence="2" id="KW-0812">Transmembrane</keyword>
<evidence type="ECO:0000256" key="2">
    <source>
        <dbReference type="SAM" id="Phobius"/>
    </source>
</evidence>
<evidence type="ECO:0000313" key="3">
    <source>
        <dbReference type="EMBL" id="KAI2650584.1"/>
    </source>
</evidence>
<feature type="region of interest" description="Disordered" evidence="1">
    <location>
        <begin position="1"/>
        <end position="47"/>
    </location>
</feature>
<feature type="transmembrane region" description="Helical" evidence="2">
    <location>
        <begin position="186"/>
        <end position="207"/>
    </location>
</feature>
<organism evidence="3 4">
    <name type="scientific">Labeo rohita</name>
    <name type="common">Indian major carp</name>
    <name type="synonym">Cyprinus rohita</name>
    <dbReference type="NCBI Taxonomy" id="84645"/>
    <lineage>
        <taxon>Eukaryota</taxon>
        <taxon>Metazoa</taxon>
        <taxon>Chordata</taxon>
        <taxon>Craniata</taxon>
        <taxon>Vertebrata</taxon>
        <taxon>Euteleostomi</taxon>
        <taxon>Actinopterygii</taxon>
        <taxon>Neopterygii</taxon>
        <taxon>Teleostei</taxon>
        <taxon>Ostariophysi</taxon>
        <taxon>Cypriniformes</taxon>
        <taxon>Cyprinidae</taxon>
        <taxon>Labeoninae</taxon>
        <taxon>Labeonini</taxon>
        <taxon>Labeo</taxon>
    </lineage>
</organism>
<accession>A0ABQ8LJ11</accession>
<comment type="caution">
    <text evidence="3">The sequence shown here is derived from an EMBL/GenBank/DDBJ whole genome shotgun (WGS) entry which is preliminary data.</text>
</comment>
<keyword evidence="3" id="KW-0687">Ribonucleoprotein</keyword>
<dbReference type="Proteomes" id="UP000830375">
    <property type="component" value="Unassembled WGS sequence"/>
</dbReference>
<keyword evidence="4" id="KW-1185">Reference proteome</keyword>
<keyword evidence="2" id="KW-1133">Transmembrane helix</keyword>
<evidence type="ECO:0000313" key="4">
    <source>
        <dbReference type="Proteomes" id="UP000830375"/>
    </source>
</evidence>
<protein>
    <submittedName>
        <fullName evidence="3">U4/U5/U6 small nuclear ribonucleoprotein prp3</fullName>
    </submittedName>
</protein>
<evidence type="ECO:0000256" key="1">
    <source>
        <dbReference type="SAM" id="MobiDB-lite"/>
    </source>
</evidence>
<gene>
    <name evidence="3" type="ORF">H4Q32_000603</name>
</gene>
<dbReference type="GO" id="GO:1990904">
    <property type="term" value="C:ribonucleoprotein complex"/>
    <property type="evidence" value="ECO:0007669"/>
    <property type="project" value="UniProtKB-KW"/>
</dbReference>
<name>A0ABQ8LJ11_LABRO</name>
<proteinExistence type="predicted"/>